<dbReference type="Proteomes" id="UP001143910">
    <property type="component" value="Unassembled WGS sequence"/>
</dbReference>
<keyword evidence="2" id="KW-1185">Reference proteome</keyword>
<accession>A0ACC1NRC6</accession>
<name>A0ACC1NRC6_9HYPO</name>
<gene>
    <name evidence="1" type="ORF">NQ176_g1748</name>
</gene>
<evidence type="ECO:0000313" key="2">
    <source>
        <dbReference type="Proteomes" id="UP001143910"/>
    </source>
</evidence>
<reference evidence="1" key="1">
    <citation type="submission" date="2022-08" db="EMBL/GenBank/DDBJ databases">
        <title>Genome Sequence of Lecanicillium fungicola.</title>
        <authorList>
            <person name="Buettner E."/>
        </authorList>
    </citation>
    <scope>NUCLEOTIDE SEQUENCE</scope>
    <source>
        <strain evidence="1">Babe33</strain>
    </source>
</reference>
<protein>
    <submittedName>
        <fullName evidence="1">Uncharacterized protein</fullName>
    </submittedName>
</protein>
<proteinExistence type="predicted"/>
<organism evidence="1 2">
    <name type="scientific">Zarea fungicola</name>
    <dbReference type="NCBI Taxonomy" id="93591"/>
    <lineage>
        <taxon>Eukaryota</taxon>
        <taxon>Fungi</taxon>
        <taxon>Dikarya</taxon>
        <taxon>Ascomycota</taxon>
        <taxon>Pezizomycotina</taxon>
        <taxon>Sordariomycetes</taxon>
        <taxon>Hypocreomycetidae</taxon>
        <taxon>Hypocreales</taxon>
        <taxon>Cordycipitaceae</taxon>
        <taxon>Zarea</taxon>
    </lineage>
</organism>
<sequence>MMALTSPAIAIHAPSIWRYDESNDSLTIWSTQNHTRPEVDSFSHILSFEQPEDESEREEGWRATAAHMRCDKQTISYKFKFEAVNLEEWSITTHQQDGESEVVVAKMFTR</sequence>
<dbReference type="EMBL" id="JANJQO010000106">
    <property type="protein sequence ID" value="KAJ2981877.1"/>
    <property type="molecule type" value="Genomic_DNA"/>
</dbReference>
<evidence type="ECO:0000313" key="1">
    <source>
        <dbReference type="EMBL" id="KAJ2981877.1"/>
    </source>
</evidence>
<comment type="caution">
    <text evidence="1">The sequence shown here is derived from an EMBL/GenBank/DDBJ whole genome shotgun (WGS) entry which is preliminary data.</text>
</comment>